<gene>
    <name evidence="1" type="ORF">D5281_06450</name>
</gene>
<evidence type="ECO:0000313" key="2">
    <source>
        <dbReference type="Proteomes" id="UP001154420"/>
    </source>
</evidence>
<reference evidence="1" key="1">
    <citation type="submission" date="2018-09" db="EMBL/GenBank/DDBJ databases">
        <title>Murine metabolic-syndrome-specific gut microbial biobank.</title>
        <authorList>
            <person name="Liu C."/>
        </authorList>
    </citation>
    <scope>NUCLEOTIDE SEQUENCE</scope>
    <source>
        <strain evidence="1">D42-62</strain>
    </source>
</reference>
<name>A0A9X5GQI1_9FIRM</name>
<proteinExistence type="predicted"/>
<keyword evidence="2" id="KW-1185">Reference proteome</keyword>
<dbReference type="EMBL" id="QZDT01000006">
    <property type="protein sequence ID" value="NBJ92243.1"/>
    <property type="molecule type" value="Genomic_DNA"/>
</dbReference>
<organism evidence="1 2">
    <name type="scientific">Parablautia muri</name>
    <dbReference type="NCBI Taxonomy" id="2320879"/>
    <lineage>
        <taxon>Bacteria</taxon>
        <taxon>Bacillati</taxon>
        <taxon>Bacillota</taxon>
        <taxon>Clostridia</taxon>
        <taxon>Lachnospirales</taxon>
        <taxon>Lachnospiraceae</taxon>
        <taxon>Parablautia</taxon>
    </lineage>
</organism>
<protein>
    <submittedName>
        <fullName evidence="1">Uncharacterized protein</fullName>
    </submittedName>
</protein>
<comment type="caution">
    <text evidence="1">The sequence shown here is derived from an EMBL/GenBank/DDBJ whole genome shotgun (WGS) entry which is preliminary data.</text>
</comment>
<evidence type="ECO:0000313" key="1">
    <source>
        <dbReference type="EMBL" id="NBJ92243.1"/>
    </source>
</evidence>
<accession>A0A9X5GQI1</accession>
<dbReference type="Proteomes" id="UP001154420">
    <property type="component" value="Unassembled WGS sequence"/>
</dbReference>
<dbReference type="AlphaFoldDB" id="A0A9X5GQI1"/>
<dbReference type="OrthoDB" id="2052021at2"/>
<sequence>MTVKLLKPYKGFEIEKSYEENADGTIKKDTIVYTAYADDEDNALFDAARTLAELKKKIDIYLR</sequence>
<dbReference type="RefSeq" id="WP_160559329.1">
    <property type="nucleotide sequence ID" value="NZ_QZDT01000006.1"/>
</dbReference>